<reference evidence="3 4" key="1">
    <citation type="submission" date="2008-07" db="EMBL/GenBank/DDBJ databases">
        <authorList>
            <person name="El-Sayed N."/>
            <person name="Caler E."/>
            <person name="Inman J."/>
            <person name="Amedeo P."/>
            <person name="Hass B."/>
            <person name="Wortman J."/>
        </authorList>
    </citation>
    <scope>NUCLEOTIDE SEQUENCE [LARGE SCALE GENOMIC DNA]</scope>
    <source>
        <strain evidence="3">ATCC 50983</strain>
        <strain evidence="4">ATCC 50983 / TXsc</strain>
    </source>
</reference>
<dbReference type="RefSeq" id="XP_002766822.1">
    <property type="nucleotide sequence ID" value="XM_002766776.1"/>
</dbReference>
<accession>C5L358</accession>
<dbReference type="RefSeq" id="XP_002777037.1">
    <property type="nucleotide sequence ID" value="XM_002776991.1"/>
</dbReference>
<dbReference type="EMBL" id="GG685620">
    <property type="protein sequence ID" value="EEQ99539.1"/>
    <property type="molecule type" value="Genomic_DNA"/>
</dbReference>
<evidence type="ECO:0000313" key="3">
    <source>
        <dbReference type="EMBL" id="EER08853.1"/>
    </source>
</evidence>
<organism evidence="4">
    <name type="scientific">Perkinsus marinus (strain ATCC 50983 / TXsc)</name>
    <dbReference type="NCBI Taxonomy" id="423536"/>
    <lineage>
        <taxon>Eukaryota</taxon>
        <taxon>Sar</taxon>
        <taxon>Alveolata</taxon>
        <taxon>Perkinsozoa</taxon>
        <taxon>Perkinsea</taxon>
        <taxon>Perkinsida</taxon>
        <taxon>Perkinsidae</taxon>
        <taxon>Perkinsus</taxon>
    </lineage>
</organism>
<dbReference type="Proteomes" id="UP000007800">
    <property type="component" value="Unassembled WGS sequence"/>
</dbReference>
<proteinExistence type="predicted"/>
<dbReference type="EMBL" id="GG678682">
    <property type="protein sequence ID" value="EER08853.1"/>
    <property type="molecule type" value="Genomic_DNA"/>
</dbReference>
<evidence type="ECO:0000313" key="4">
    <source>
        <dbReference type="Proteomes" id="UP000007800"/>
    </source>
</evidence>
<gene>
    <name evidence="2" type="ORF">Pmar_PMAR022460</name>
    <name evidence="3" type="ORF">Pmar_PMAR023992</name>
</gene>
<feature type="region of interest" description="Disordered" evidence="1">
    <location>
        <begin position="35"/>
        <end position="54"/>
    </location>
</feature>
<protein>
    <submittedName>
        <fullName evidence="3">Uncharacterized protein</fullName>
    </submittedName>
</protein>
<feature type="non-terminal residue" evidence="3">
    <location>
        <position position="54"/>
    </location>
</feature>
<dbReference type="AlphaFoldDB" id="C5L358"/>
<dbReference type="OrthoDB" id="463940at2759"/>
<keyword evidence="4" id="KW-1185">Reference proteome</keyword>
<dbReference type="SUPFAM" id="SSF143865">
    <property type="entry name" value="CorA soluble domain-like"/>
    <property type="match status" value="1"/>
</dbReference>
<name>C5L358_PERM5</name>
<dbReference type="InterPro" id="IPR045861">
    <property type="entry name" value="CorA_cytoplasmic_dom"/>
</dbReference>
<dbReference type="GeneID" id="9051147"/>
<evidence type="ECO:0000313" key="2">
    <source>
        <dbReference type="EMBL" id="EEQ99539.1"/>
    </source>
</evidence>
<dbReference type="GeneID" id="9064670"/>
<evidence type="ECO:0000256" key="1">
    <source>
        <dbReference type="SAM" id="MobiDB-lite"/>
    </source>
</evidence>
<sequence>MATPEELAELSEARRELAATRRSLRDTREALNNIISDEKDDTQQLMSDLASKEA</sequence>